<keyword evidence="2" id="KW-1185">Reference proteome</keyword>
<protein>
    <submittedName>
        <fullName evidence="1">Uncharacterized protein</fullName>
    </submittedName>
</protein>
<dbReference type="Proteomes" id="UP000501466">
    <property type="component" value="Chromosome"/>
</dbReference>
<reference evidence="2" key="1">
    <citation type="submission" date="2019-11" db="EMBL/GenBank/DDBJ databases">
        <title>Isolation and characterization of two novel species in the genus Thiomicrorhabdus.</title>
        <authorList>
            <person name="Mochizuki J."/>
            <person name="Kojima H."/>
            <person name="Fukui M."/>
        </authorList>
    </citation>
    <scope>NUCLEOTIDE SEQUENCE [LARGE SCALE GENOMIC DNA]</scope>
    <source>
        <strain evidence="2">AkT22</strain>
    </source>
</reference>
<accession>A0A6F8PJM3</accession>
<dbReference type="KEGG" id="tzo:THMIRHAT_00410"/>
<dbReference type="RefSeq" id="WP_173289584.1">
    <property type="nucleotide sequence ID" value="NZ_AP021888.1"/>
</dbReference>
<evidence type="ECO:0000313" key="1">
    <source>
        <dbReference type="EMBL" id="BBP42295.1"/>
    </source>
</evidence>
<dbReference type="EMBL" id="AP021888">
    <property type="protein sequence ID" value="BBP42295.1"/>
    <property type="molecule type" value="Genomic_DNA"/>
</dbReference>
<proteinExistence type="predicted"/>
<gene>
    <name evidence="1" type="ORF">THMIRHAT_00410</name>
</gene>
<dbReference type="AlphaFoldDB" id="A0A6F8PJM3"/>
<organism evidence="1 2">
    <name type="scientific">Thiosulfativibrio zosterae</name>
    <dbReference type="NCBI Taxonomy" id="2675053"/>
    <lineage>
        <taxon>Bacteria</taxon>
        <taxon>Pseudomonadati</taxon>
        <taxon>Pseudomonadota</taxon>
        <taxon>Gammaproteobacteria</taxon>
        <taxon>Thiotrichales</taxon>
        <taxon>Piscirickettsiaceae</taxon>
        <taxon>Thiosulfativibrio</taxon>
    </lineage>
</organism>
<evidence type="ECO:0000313" key="2">
    <source>
        <dbReference type="Proteomes" id="UP000501466"/>
    </source>
</evidence>
<name>A0A6F8PJM3_9GAMM</name>
<sequence length="75" mass="8774">MQENALNSEHFVLKVSGKHGLIFKTKHNDHSYLEKVAKEMLELPDGHFTEYEIHSSDHANEEMTHPEYLIHPTFD</sequence>